<evidence type="ECO:0000256" key="5">
    <source>
        <dbReference type="ARBA" id="ARBA00023054"/>
    </source>
</evidence>
<feature type="domain" description="Trichohyalin-plectin-homology" evidence="9">
    <location>
        <begin position="156"/>
        <end position="494"/>
    </location>
</feature>
<organism evidence="10 11">
    <name type="scientific">Oikopleura dioica</name>
    <name type="common">Tunicate</name>
    <dbReference type="NCBI Taxonomy" id="34765"/>
    <lineage>
        <taxon>Eukaryota</taxon>
        <taxon>Metazoa</taxon>
        <taxon>Chordata</taxon>
        <taxon>Tunicata</taxon>
        <taxon>Appendicularia</taxon>
        <taxon>Copelata</taxon>
        <taxon>Oikopleuridae</taxon>
        <taxon>Oikopleura</taxon>
    </lineage>
</organism>
<proteinExistence type="inferred from homology"/>
<evidence type="ECO:0000313" key="11">
    <source>
        <dbReference type="Proteomes" id="UP001158576"/>
    </source>
</evidence>
<dbReference type="PANTHER" id="PTHR31183:SF2">
    <property type="entry name" value="TRICHOPLEIN KERATIN FILAMENT-BINDING PROTEIN"/>
    <property type="match status" value="1"/>
</dbReference>
<feature type="region of interest" description="Disordered" evidence="8">
    <location>
        <begin position="465"/>
        <end position="485"/>
    </location>
</feature>
<evidence type="ECO:0000313" key="10">
    <source>
        <dbReference type="EMBL" id="CAG5100177.1"/>
    </source>
</evidence>
<evidence type="ECO:0000256" key="1">
    <source>
        <dbReference type="ARBA" id="ARBA00004300"/>
    </source>
</evidence>
<dbReference type="Proteomes" id="UP001158576">
    <property type="component" value="Chromosome XSR"/>
</dbReference>
<keyword evidence="6" id="KW-0206">Cytoskeleton</keyword>
<feature type="region of interest" description="Disordered" evidence="8">
    <location>
        <begin position="182"/>
        <end position="207"/>
    </location>
</feature>
<evidence type="ECO:0000256" key="2">
    <source>
        <dbReference type="ARBA" id="ARBA00010777"/>
    </source>
</evidence>
<feature type="compositionally biased region" description="Basic and acidic residues" evidence="8">
    <location>
        <begin position="187"/>
        <end position="207"/>
    </location>
</feature>
<comment type="similarity">
    <text evidence="2">Belongs to the TCHP family.</text>
</comment>
<dbReference type="Pfam" id="PF13868">
    <property type="entry name" value="TPH"/>
    <property type="match status" value="1"/>
</dbReference>
<dbReference type="PANTHER" id="PTHR31183">
    <property type="entry name" value="TRICHOPLEIN KERATIN FILAMENT-BINDING PROTEIN FAMILY MEMBER"/>
    <property type="match status" value="1"/>
</dbReference>
<feature type="compositionally biased region" description="Basic and acidic residues" evidence="8">
    <location>
        <begin position="148"/>
        <end position="170"/>
    </location>
</feature>
<name>A0ABN7SLC6_OIKDI</name>
<dbReference type="InterPro" id="IPR043597">
    <property type="entry name" value="TPH_dom"/>
</dbReference>
<evidence type="ECO:0000256" key="6">
    <source>
        <dbReference type="ARBA" id="ARBA00023212"/>
    </source>
</evidence>
<gene>
    <name evidence="10" type="ORF">OKIOD_LOCUS8438</name>
</gene>
<evidence type="ECO:0000256" key="4">
    <source>
        <dbReference type="ARBA" id="ARBA00022490"/>
    </source>
</evidence>
<accession>A0ABN7SLC6</accession>
<keyword evidence="5 7" id="KW-0175">Coiled coil</keyword>
<comment type="subcellular location">
    <subcellularLocation>
        <location evidence="1">Cytoplasm</location>
        <location evidence="1">Cytoskeleton</location>
        <location evidence="1">Microtubule organizing center</location>
        <location evidence="1">Centrosome</location>
    </subcellularLocation>
</comment>
<keyword evidence="4" id="KW-0963">Cytoplasm</keyword>
<feature type="region of interest" description="Disordered" evidence="8">
    <location>
        <begin position="143"/>
        <end position="170"/>
    </location>
</feature>
<keyword evidence="11" id="KW-1185">Reference proteome</keyword>
<feature type="coiled-coil region" evidence="7">
    <location>
        <begin position="295"/>
        <end position="364"/>
    </location>
</feature>
<sequence>MLGSRPRARSAFPTAVPSYLGVHKSVLENKIQSKRERENTQRLEWQGFTKYISKADVKSDYDARWSRPNSSSTIQRISPFQARMIRTKNDLLPRKAKLARLLREEESTYAAEMAAAAEKMDEARISSIHERVEQLKKEKMTARLNSASDKRMQMWRRDNPRVRSAEVERRRQEMVDVWTGQLEEKEEEQREREAERSRRAEEAERDRQLAELEKKRAEEEKAKKQNEFKEQLAQQVRELQQREAEQNKLKNEERALLTNAARHDQVILEKQLAEKRTQQQQMRKLLYRQYRAQILRRAQEVERDLQMDLALLERIRAEEEEERHLEANKKENQRALAMEGIQLLKQKLKEEKDAQEQIDNLYRDQASDWWEKKEQVWAKENAARQKLLDEILAHRKSQIDEKLARNRAAQLEVMEERENLITALETARQEQSAEAQETQRKRDDLVQGLKEQLHLRDERIRDEIDQEEKENLERMKTAREEAELEEREINRVFAEKRRPSTVRFAWD</sequence>
<evidence type="ECO:0000256" key="7">
    <source>
        <dbReference type="SAM" id="Coils"/>
    </source>
</evidence>
<reference evidence="10 11" key="1">
    <citation type="submission" date="2021-04" db="EMBL/GenBank/DDBJ databases">
        <authorList>
            <person name="Bliznina A."/>
        </authorList>
    </citation>
    <scope>NUCLEOTIDE SEQUENCE [LARGE SCALE GENOMIC DNA]</scope>
</reference>
<evidence type="ECO:0000256" key="3">
    <source>
        <dbReference type="ARBA" id="ARBA00017328"/>
    </source>
</evidence>
<dbReference type="EMBL" id="OU015569">
    <property type="protein sequence ID" value="CAG5100177.1"/>
    <property type="molecule type" value="Genomic_DNA"/>
</dbReference>
<protein>
    <recommendedName>
        <fullName evidence="3">Trichoplein keratin filament-binding protein</fullName>
    </recommendedName>
</protein>
<dbReference type="InterPro" id="IPR043596">
    <property type="entry name" value="CFAP53/TCHP"/>
</dbReference>
<evidence type="ECO:0000256" key="8">
    <source>
        <dbReference type="SAM" id="MobiDB-lite"/>
    </source>
</evidence>
<evidence type="ECO:0000259" key="9">
    <source>
        <dbReference type="Pfam" id="PF13868"/>
    </source>
</evidence>